<sequence length="655" mass="70320">MEKEQIVSDETQRYRQLNGSLNSIWKGILFLMPLLGIMYILSIHQYFNIPLFKQQYVGVYLALVLVAIFIGVPAGKNKNQTKVPWYDWGLAAVGLAVGLYVTIFYPSISLQMGLVTTDRLIMSVLAIGVLIEALRRMTGWILVGIVLFFISYALTAPYFPGAFEGRSVSLSNLFNYMYLDSSSLLSMLDIAATVALAFIMFGQVLLNFKGGEIFNNTALSIFGRYKGGAAKASIVGSGMVGSVTGGPVANVMLTGTMTIPLMIRSGFTRVQAGAIESVASTGGSFMPPLMGITAFLIAENLGVPYKEVALAALIPALLYYLSFFLQVHLIADKRNLAGIPKDELPTVKSVLSKIIYIIPIFVIFIYLLFVKGFAPDTAAIYGVGIAIVILSFQKEVRVGFLKRMYNTFIDTGRVLLEIGVILGVAGLIMGVVGVTGLGYNLVLALSSLGNSGLFVLLAASAIVSIILGMGMPGLAAYALVAVLVAPTIVDLGVQPMAAHLFVFYFAMVSSFTPPIALACFAAAPIAGASAQKIGVESSKLGIVAYIVPFLFVFSPAMLLTYQVDYSVSLITFSIVKAVIAISILSISIVGFFKSPISLFSRIVLFILAIALLLPNDDFILMISTFGVGLALIGVKYFLFKKPNKKVIETSVEKAN</sequence>
<comment type="caution">
    <text evidence="3">The sequence shown here is derived from an EMBL/GenBank/DDBJ whole genome shotgun (WGS) entry which is preliminary data.</text>
</comment>
<dbReference type="EMBL" id="JAUIYO010000010">
    <property type="protein sequence ID" value="MFK2826396.1"/>
    <property type="molecule type" value="Genomic_DNA"/>
</dbReference>
<dbReference type="Pfam" id="PF06808">
    <property type="entry name" value="DctM"/>
    <property type="match status" value="1"/>
</dbReference>
<feature type="transmembrane region" description="Helical" evidence="1">
    <location>
        <begin position="23"/>
        <end position="44"/>
    </location>
</feature>
<feature type="transmembrane region" description="Helical" evidence="1">
    <location>
        <begin position="501"/>
        <end position="528"/>
    </location>
</feature>
<feature type="transmembrane region" description="Helical" evidence="1">
    <location>
        <begin position="350"/>
        <end position="369"/>
    </location>
</feature>
<dbReference type="PANTHER" id="PTHR43849">
    <property type="entry name" value="BLL3936 PROTEIN"/>
    <property type="match status" value="1"/>
</dbReference>
<feature type="transmembrane region" description="Helical" evidence="1">
    <location>
        <begin position="86"/>
        <end position="108"/>
    </location>
</feature>
<dbReference type="Proteomes" id="UP001619911">
    <property type="component" value="Unassembled WGS sequence"/>
</dbReference>
<evidence type="ECO:0000313" key="4">
    <source>
        <dbReference type="Proteomes" id="UP001619911"/>
    </source>
</evidence>
<feature type="transmembrane region" description="Helical" evidence="1">
    <location>
        <begin position="114"/>
        <end position="134"/>
    </location>
</feature>
<dbReference type="InterPro" id="IPR011853">
    <property type="entry name" value="TRAP_DctM-Dct_fused"/>
</dbReference>
<dbReference type="RefSeq" id="WP_404317687.1">
    <property type="nucleotide sequence ID" value="NZ_JAUIYO010000010.1"/>
</dbReference>
<gene>
    <name evidence="3" type="ORF">QYG89_12100</name>
</gene>
<evidence type="ECO:0000313" key="3">
    <source>
        <dbReference type="EMBL" id="MFK2826396.1"/>
    </source>
</evidence>
<name>A0ABW8IA72_9BACI</name>
<feature type="transmembrane region" description="Helical" evidence="1">
    <location>
        <begin position="309"/>
        <end position="330"/>
    </location>
</feature>
<feature type="transmembrane region" description="Helical" evidence="1">
    <location>
        <begin position="375"/>
        <end position="393"/>
    </location>
</feature>
<keyword evidence="1" id="KW-1133">Transmembrane helix</keyword>
<feature type="transmembrane region" description="Helical" evidence="1">
    <location>
        <begin position="619"/>
        <end position="638"/>
    </location>
</feature>
<dbReference type="NCBIfam" id="TIGR02123">
    <property type="entry name" value="TRAP_fused"/>
    <property type="match status" value="1"/>
</dbReference>
<feature type="transmembrane region" description="Helical" evidence="1">
    <location>
        <begin position="414"/>
        <end position="435"/>
    </location>
</feature>
<evidence type="ECO:0000256" key="1">
    <source>
        <dbReference type="SAM" id="Phobius"/>
    </source>
</evidence>
<proteinExistence type="predicted"/>
<feature type="transmembrane region" description="Helical" evidence="1">
    <location>
        <begin position="141"/>
        <end position="163"/>
    </location>
</feature>
<feature type="domain" description="TRAP C4-dicarboxylate transport system permease DctM subunit" evidence="2">
    <location>
        <begin position="129"/>
        <end position="561"/>
    </location>
</feature>
<feature type="transmembrane region" description="Helical" evidence="1">
    <location>
        <begin position="596"/>
        <end position="613"/>
    </location>
</feature>
<keyword evidence="1" id="KW-0472">Membrane</keyword>
<evidence type="ECO:0000259" key="2">
    <source>
        <dbReference type="Pfam" id="PF06808"/>
    </source>
</evidence>
<feature type="transmembrane region" description="Helical" evidence="1">
    <location>
        <begin position="441"/>
        <end position="467"/>
    </location>
</feature>
<feature type="transmembrane region" description="Helical" evidence="1">
    <location>
        <begin position="183"/>
        <end position="206"/>
    </location>
</feature>
<protein>
    <submittedName>
        <fullName evidence="3">TRAP transporter fused permease subunit</fullName>
    </submittedName>
</protein>
<organism evidence="3 4">
    <name type="scientific">Bacillus lumedeiriae</name>
    <dbReference type="NCBI Taxonomy" id="3058829"/>
    <lineage>
        <taxon>Bacteria</taxon>
        <taxon>Bacillati</taxon>
        <taxon>Bacillota</taxon>
        <taxon>Bacilli</taxon>
        <taxon>Bacillales</taxon>
        <taxon>Bacillaceae</taxon>
        <taxon>Bacillus</taxon>
    </lineage>
</organism>
<keyword evidence="4" id="KW-1185">Reference proteome</keyword>
<dbReference type="InterPro" id="IPR010656">
    <property type="entry name" value="DctM"/>
</dbReference>
<dbReference type="PANTHER" id="PTHR43849:SF2">
    <property type="entry name" value="BLL3936 PROTEIN"/>
    <property type="match status" value="1"/>
</dbReference>
<feature type="transmembrane region" description="Helical" evidence="1">
    <location>
        <begin position="474"/>
        <end position="495"/>
    </location>
</feature>
<keyword evidence="1" id="KW-0812">Transmembrane</keyword>
<accession>A0ABW8IA72</accession>
<reference evidence="3 4" key="1">
    <citation type="submission" date="2023-07" db="EMBL/GenBank/DDBJ databases">
        <title>Bacillus lucianemedeirus sp. nov, a new species isolated from an immunobiological production facility.</title>
        <authorList>
            <person name="Costa L.V."/>
            <person name="Miranda R.V.S.L."/>
            <person name="Brandao M.L.L."/>
            <person name="Reis C.M.F."/>
            <person name="Frazao A.M."/>
            <person name="Cruz F.V."/>
            <person name="Baio P.V.P."/>
            <person name="Veras J.F.C."/>
            <person name="Ramos J.N."/>
            <person name="Vieira V."/>
        </authorList>
    </citation>
    <scope>NUCLEOTIDE SEQUENCE [LARGE SCALE GENOMIC DNA]</scope>
    <source>
        <strain evidence="3 4">B190/17</strain>
    </source>
</reference>
<feature type="transmembrane region" description="Helical" evidence="1">
    <location>
        <begin position="567"/>
        <end position="589"/>
    </location>
</feature>
<feature type="transmembrane region" description="Helical" evidence="1">
    <location>
        <begin position="56"/>
        <end position="74"/>
    </location>
</feature>
<feature type="transmembrane region" description="Helical" evidence="1">
    <location>
        <begin position="272"/>
        <end position="297"/>
    </location>
</feature>
<feature type="transmembrane region" description="Helical" evidence="1">
    <location>
        <begin position="540"/>
        <end position="561"/>
    </location>
</feature>